<feature type="non-terminal residue" evidence="1">
    <location>
        <position position="40"/>
    </location>
</feature>
<reference evidence="1" key="1">
    <citation type="submission" date="2018-05" db="EMBL/GenBank/DDBJ databases">
        <authorList>
            <person name="Lanie J.A."/>
            <person name="Ng W.-L."/>
            <person name="Kazmierczak K.M."/>
            <person name="Andrzejewski T.M."/>
            <person name="Davidsen T.M."/>
            <person name="Wayne K.J."/>
            <person name="Tettelin H."/>
            <person name="Glass J.I."/>
            <person name="Rusch D."/>
            <person name="Podicherti R."/>
            <person name="Tsui H.-C.T."/>
            <person name="Winkler M.E."/>
        </authorList>
    </citation>
    <scope>NUCLEOTIDE SEQUENCE</scope>
</reference>
<evidence type="ECO:0000313" key="1">
    <source>
        <dbReference type="EMBL" id="SVC74485.1"/>
    </source>
</evidence>
<organism evidence="1">
    <name type="scientific">marine metagenome</name>
    <dbReference type="NCBI Taxonomy" id="408172"/>
    <lineage>
        <taxon>unclassified sequences</taxon>
        <taxon>metagenomes</taxon>
        <taxon>ecological metagenomes</taxon>
    </lineage>
</organism>
<gene>
    <name evidence="1" type="ORF">METZ01_LOCUS327339</name>
</gene>
<accession>A0A382PP83</accession>
<dbReference type="EMBL" id="UINC01108412">
    <property type="protein sequence ID" value="SVC74485.1"/>
    <property type="molecule type" value="Genomic_DNA"/>
</dbReference>
<feature type="non-terminal residue" evidence="1">
    <location>
        <position position="1"/>
    </location>
</feature>
<dbReference type="AlphaFoldDB" id="A0A382PP83"/>
<sequence length="40" mass="5009">MHRHNHKMLHQGSWPMRGKYRTTHWSRKINSHYIWVSPIL</sequence>
<protein>
    <submittedName>
        <fullName evidence="1">Uncharacterized protein</fullName>
    </submittedName>
</protein>
<name>A0A382PP83_9ZZZZ</name>
<proteinExistence type="predicted"/>